<dbReference type="SUPFAM" id="SSF48371">
    <property type="entry name" value="ARM repeat"/>
    <property type="match status" value="1"/>
</dbReference>
<evidence type="ECO:0000259" key="6">
    <source>
        <dbReference type="PROSITE" id="PS50303"/>
    </source>
</evidence>
<name>A0ABP0X8S9_9BRYO</name>
<feature type="repeat" description="Pumilio" evidence="3">
    <location>
        <begin position="949"/>
        <end position="984"/>
    </location>
</feature>
<feature type="region of interest" description="Disordered" evidence="5">
    <location>
        <begin position="204"/>
        <end position="264"/>
    </location>
</feature>
<feature type="compositionally biased region" description="Gly residues" evidence="5">
    <location>
        <begin position="14"/>
        <end position="38"/>
    </location>
</feature>
<feature type="repeat" description="Pumilio" evidence="3">
    <location>
        <begin position="985"/>
        <end position="1021"/>
    </location>
</feature>
<feature type="region of interest" description="Disordered" evidence="5">
    <location>
        <begin position="1"/>
        <end position="69"/>
    </location>
</feature>
<feature type="repeat" description="Pumilio" evidence="3">
    <location>
        <begin position="877"/>
        <end position="912"/>
    </location>
</feature>
<feature type="region of interest" description="Disordered" evidence="5">
    <location>
        <begin position="115"/>
        <end position="150"/>
    </location>
</feature>
<feature type="repeat" description="Pumilio" evidence="3">
    <location>
        <begin position="1097"/>
        <end position="1135"/>
    </location>
</feature>
<feature type="coiled-coil region" evidence="4">
    <location>
        <begin position="461"/>
        <end position="498"/>
    </location>
</feature>
<gene>
    <name evidence="7" type="ORF">CSSPJE1EN1_LOCUS20294</name>
</gene>
<sequence>MATESPVRMLSAGGMRGGGGIGGVASLGGESLRGGGTPVVGSGAHHHHHHHSSSSSSSSSSSTPQDGAAELGLLLNRRTRLELSEKGGLPQRSGSAPPSVEGSFAAMGGLFSHLATNPKSQGGGSRGVSKAATQSSAGGGGGEGGGDVLDAEQEQRSDPAYLVYYYNNINLNPRLPPPIISWENYRLAQRLQSGMGGVVGGGIGDKRKLRSMDDSNSRSLFSTQPVLPTHREEPEHVEEDNNNSSSPIGNLVRQSSSTTTTNSWADRRVDRLMMGLSSTGIGARPKSLVDLIQEDFPRTPSPVYQLSRSSSRAANEESGDAATTLDMQHTHLCEASLTSVTTAELNAIVAGLGSRSSTPIPGLASMNGQSSGPAAPLLRTASVDSPVTHTRSASAGGAMMGGGFSGGTMNLTSAEARSVALNRAVSANAAEFAAALQGSTASSGSVVDLAASLQGMSMSDVQAATAAMEDHELLQQQLQQEQQQQQQQQLRLQQQRQQQHQHQQPYNQALQQQQQQQLYSGVDSGYRGQVKFSVPGLTSQQPQAAALQPGLHAGATAPNMYAAAAAMYMAGNPYYANLNSAAVYAPQYGIGGYPVNPAVLAPMMAGYPPPVAFDAATAAAVAASMGVRAGVVGAPAQPAVDMQHLYKFAGQAGSGLSPQVHDPIYLQQYMQRAADEARGLNDPGLFRAYNIGVGHVDLMELQKSQLGAMLGYTGEQKSQYPRTGSLGVPIASNKSGSVSPAYYGSPPGVGMAMPYNNSPLTSPVLPGSPVGPGSHSMRRDDHSLRLSTGTGRSSAAAAVVAGTSYSGWQTQRSSETTEEIRGSTLLEEYKNSKTRRFELSDITGHVVEFSADQHGSRFIQQKLETASPDEKGMVFQEVLPRALTLMTDVFGNYVIQKFFEHGTSQQRSDLANQLVGHVLVLSLQMYGCRVIQKALEVVDVDQQTQLVSELDGHVMRCVRDQNGNHVIQKCIECIPPDRIQFIISAFYNQVVVLSTHPYGCRVIQRVLEHCTDEQKQQGIMEEILRSTCILAQDQYGNYVVQHVLEHGRDHERKEIITKLAGQIVQMSQHKFASNVVEKCLEFGGPAERQILIDEMLGLTDENEPLQAMMKDQFANYVVQKVLETCDEAQRELLLARIRVHLHALKKYTYGKHIVARVEKLIAAGERRSAAYMANNLAT</sequence>
<feature type="repeat" description="Pumilio" evidence="3">
    <location>
        <begin position="1058"/>
        <end position="1093"/>
    </location>
</feature>
<dbReference type="Pfam" id="PF00806">
    <property type="entry name" value="PUF"/>
    <property type="match status" value="8"/>
</dbReference>
<dbReference type="InterPro" id="IPR001313">
    <property type="entry name" value="Pumilio_RNA-bd_rpt"/>
</dbReference>
<dbReference type="EMBL" id="OZ020101">
    <property type="protein sequence ID" value="CAK9274816.1"/>
    <property type="molecule type" value="Genomic_DNA"/>
</dbReference>
<feature type="region of interest" description="Disordered" evidence="5">
    <location>
        <begin position="298"/>
        <end position="321"/>
    </location>
</feature>
<dbReference type="Pfam" id="PF07990">
    <property type="entry name" value="NABP"/>
    <property type="match status" value="1"/>
</dbReference>
<evidence type="ECO:0000256" key="5">
    <source>
        <dbReference type="SAM" id="MobiDB-lite"/>
    </source>
</evidence>
<dbReference type="InterPro" id="IPR011989">
    <property type="entry name" value="ARM-like"/>
</dbReference>
<feature type="repeat" description="Pumilio" evidence="3">
    <location>
        <begin position="913"/>
        <end position="948"/>
    </location>
</feature>
<feature type="compositionally biased region" description="Polar residues" evidence="5">
    <location>
        <begin position="242"/>
        <end position="264"/>
    </location>
</feature>
<organism evidence="7 8">
    <name type="scientific">Sphagnum jensenii</name>
    <dbReference type="NCBI Taxonomy" id="128206"/>
    <lineage>
        <taxon>Eukaryota</taxon>
        <taxon>Viridiplantae</taxon>
        <taxon>Streptophyta</taxon>
        <taxon>Embryophyta</taxon>
        <taxon>Bryophyta</taxon>
        <taxon>Sphagnophytina</taxon>
        <taxon>Sphagnopsida</taxon>
        <taxon>Sphagnales</taxon>
        <taxon>Sphagnaceae</taxon>
        <taxon>Sphagnum</taxon>
    </lineage>
</organism>
<feature type="compositionally biased region" description="Gly residues" evidence="5">
    <location>
        <begin position="137"/>
        <end position="147"/>
    </location>
</feature>
<dbReference type="InterPro" id="IPR033133">
    <property type="entry name" value="PUM-HD"/>
</dbReference>
<evidence type="ECO:0000256" key="4">
    <source>
        <dbReference type="SAM" id="Coils"/>
    </source>
</evidence>
<dbReference type="Proteomes" id="UP001497444">
    <property type="component" value="Chromosome 6"/>
</dbReference>
<dbReference type="PROSITE" id="PS50303">
    <property type="entry name" value="PUM_HD"/>
    <property type="match status" value="1"/>
</dbReference>
<dbReference type="InterPro" id="IPR012940">
    <property type="entry name" value="NABP"/>
</dbReference>
<feature type="repeat" description="Pumilio" evidence="3">
    <location>
        <begin position="1022"/>
        <end position="1057"/>
    </location>
</feature>
<feature type="region of interest" description="Disordered" evidence="5">
    <location>
        <begin position="762"/>
        <end position="791"/>
    </location>
</feature>
<dbReference type="InterPro" id="IPR016024">
    <property type="entry name" value="ARM-type_fold"/>
</dbReference>
<proteinExistence type="predicted"/>
<accession>A0ABP0X8S9</accession>
<protein>
    <recommendedName>
        <fullName evidence="6">PUM-HD domain-containing protein</fullName>
    </recommendedName>
</protein>
<keyword evidence="8" id="KW-1185">Reference proteome</keyword>
<evidence type="ECO:0000256" key="3">
    <source>
        <dbReference type="PROSITE-ProRule" id="PRU00317"/>
    </source>
</evidence>
<feature type="compositionally biased region" description="Basic and acidic residues" evidence="5">
    <location>
        <begin position="204"/>
        <end position="216"/>
    </location>
</feature>
<dbReference type="PANTHER" id="PTHR12537">
    <property type="entry name" value="RNA BINDING PROTEIN PUMILIO-RELATED"/>
    <property type="match status" value="1"/>
</dbReference>
<reference evidence="7" key="1">
    <citation type="submission" date="2024-02" db="EMBL/GenBank/DDBJ databases">
        <authorList>
            <consortium name="ELIXIR-Norway"/>
            <consortium name="Elixir Norway"/>
        </authorList>
    </citation>
    <scope>NUCLEOTIDE SEQUENCE</scope>
</reference>
<feature type="compositionally biased region" description="Polar residues" evidence="5">
    <location>
        <begin position="217"/>
        <end position="226"/>
    </location>
</feature>
<feature type="compositionally biased region" description="Low complexity" evidence="5">
    <location>
        <begin position="53"/>
        <end position="62"/>
    </location>
</feature>
<dbReference type="Gene3D" id="1.25.10.10">
    <property type="entry name" value="Leucine-rich Repeat Variant"/>
    <property type="match status" value="1"/>
</dbReference>
<dbReference type="PANTHER" id="PTHR12537:SF12">
    <property type="entry name" value="MATERNAL PROTEIN PUMILIO"/>
    <property type="match status" value="1"/>
</dbReference>
<evidence type="ECO:0000256" key="2">
    <source>
        <dbReference type="ARBA" id="ARBA00022845"/>
    </source>
</evidence>
<feature type="domain" description="PUM-HD" evidence="6">
    <location>
        <begin position="821"/>
        <end position="1161"/>
    </location>
</feature>
<dbReference type="SMART" id="SM00025">
    <property type="entry name" value="Pumilio"/>
    <property type="match status" value="8"/>
</dbReference>
<keyword evidence="2" id="KW-0810">Translation regulation</keyword>
<evidence type="ECO:0000313" key="8">
    <source>
        <dbReference type="Proteomes" id="UP001497444"/>
    </source>
</evidence>
<keyword evidence="1" id="KW-0677">Repeat</keyword>
<dbReference type="CDD" id="cd07920">
    <property type="entry name" value="Pumilio"/>
    <property type="match status" value="1"/>
</dbReference>
<dbReference type="InterPro" id="IPR033712">
    <property type="entry name" value="Pumilio_RNA-bd"/>
</dbReference>
<feature type="compositionally biased region" description="Low complexity" evidence="5">
    <location>
        <begin position="762"/>
        <end position="775"/>
    </location>
</feature>
<dbReference type="PROSITE" id="PS50302">
    <property type="entry name" value="PUM"/>
    <property type="match status" value="8"/>
</dbReference>
<keyword evidence="4" id="KW-0175">Coiled coil</keyword>
<evidence type="ECO:0000313" key="7">
    <source>
        <dbReference type="EMBL" id="CAK9274816.1"/>
    </source>
</evidence>
<evidence type="ECO:0000256" key="1">
    <source>
        <dbReference type="ARBA" id="ARBA00022737"/>
    </source>
</evidence>
<feature type="region of interest" description="Disordered" evidence="5">
    <location>
        <begin position="84"/>
        <end position="103"/>
    </location>
</feature>
<feature type="repeat" description="Pumilio" evidence="3">
    <location>
        <begin position="841"/>
        <end position="876"/>
    </location>
</feature>